<reference evidence="1" key="1">
    <citation type="submission" date="2023-03" db="UniProtKB">
        <authorList>
            <consortium name="EnsemblPlants"/>
        </authorList>
    </citation>
    <scope>IDENTIFICATION</scope>
</reference>
<accession>A0A9I9EJN8</accession>
<proteinExistence type="predicted"/>
<dbReference type="Gramene" id="MELO3C034726.2.1">
    <property type="protein sequence ID" value="MELO3C034726.2.1"/>
    <property type="gene ID" value="MELO3C034726.2"/>
</dbReference>
<dbReference type="AlphaFoldDB" id="A0A9I9EJN8"/>
<organism evidence="1">
    <name type="scientific">Cucumis melo</name>
    <name type="common">Muskmelon</name>
    <dbReference type="NCBI Taxonomy" id="3656"/>
    <lineage>
        <taxon>Eukaryota</taxon>
        <taxon>Viridiplantae</taxon>
        <taxon>Streptophyta</taxon>
        <taxon>Embryophyta</taxon>
        <taxon>Tracheophyta</taxon>
        <taxon>Spermatophyta</taxon>
        <taxon>Magnoliopsida</taxon>
        <taxon>eudicotyledons</taxon>
        <taxon>Gunneridae</taxon>
        <taxon>Pentapetalae</taxon>
        <taxon>rosids</taxon>
        <taxon>fabids</taxon>
        <taxon>Cucurbitales</taxon>
        <taxon>Cucurbitaceae</taxon>
        <taxon>Benincaseae</taxon>
        <taxon>Cucumis</taxon>
    </lineage>
</organism>
<name>A0A9I9EJN8_CUCME</name>
<dbReference type="EnsemblPlants" id="MELO3C034726.2.1">
    <property type="protein sequence ID" value="MELO3C034726.2.1"/>
    <property type="gene ID" value="MELO3C034726.2"/>
</dbReference>
<evidence type="ECO:0000313" key="1">
    <source>
        <dbReference type="EnsemblPlants" id="MELO3C034726.2.1"/>
    </source>
</evidence>
<sequence>MVGQDPVAAATLELFLAFPCLRCLHLIIIPNHSENSLLGLTAMAILFAKHIPYESGNPKSPLASLCRLYERESYSDFSKLVDHEVSGGGQWWWWLELLVMVVERGWGRWWPRSSRGQ</sequence>
<protein>
    <submittedName>
        <fullName evidence="1">Uncharacterized protein</fullName>
    </submittedName>
</protein>